<proteinExistence type="predicted"/>
<evidence type="ECO:0000256" key="2">
    <source>
        <dbReference type="ARBA" id="ARBA00022729"/>
    </source>
</evidence>
<evidence type="ECO:0000256" key="4">
    <source>
        <dbReference type="ARBA" id="ARBA00023139"/>
    </source>
</evidence>
<evidence type="ECO:0000256" key="6">
    <source>
        <dbReference type="ARBA" id="ARBA00023288"/>
    </source>
</evidence>
<keyword evidence="6" id="KW-0449">Lipoprotein</keyword>
<evidence type="ECO:0000256" key="1">
    <source>
        <dbReference type="ARBA" id="ARBA00004459"/>
    </source>
</evidence>
<evidence type="ECO:0000313" key="8">
    <source>
        <dbReference type="Proteomes" id="UP000196573"/>
    </source>
</evidence>
<dbReference type="GO" id="GO:0009279">
    <property type="term" value="C:cell outer membrane"/>
    <property type="evidence" value="ECO:0007669"/>
    <property type="project" value="UniProtKB-SubCell"/>
</dbReference>
<keyword evidence="4" id="KW-0564">Palmitate</keyword>
<accession>A0A1X7ALK0</accession>
<keyword evidence="2" id="KW-0732">Signal</keyword>
<reference evidence="7 8" key="1">
    <citation type="submission" date="2017-03" db="EMBL/GenBank/DDBJ databases">
        <authorList>
            <person name="Afonso C.L."/>
            <person name="Miller P.J."/>
            <person name="Scott M.A."/>
            <person name="Spackman E."/>
            <person name="Goraichik I."/>
            <person name="Dimitrov K.M."/>
            <person name="Suarez D.L."/>
            <person name="Swayne D.E."/>
        </authorList>
    </citation>
    <scope>NUCLEOTIDE SEQUENCE [LARGE SCALE GENOMIC DNA]</scope>
    <source>
        <strain evidence="7">SB41UT1</strain>
    </source>
</reference>
<protein>
    <recommendedName>
        <fullName evidence="9">Lipopeptide</fullName>
    </recommendedName>
</protein>
<dbReference type="EMBL" id="FWPT01000006">
    <property type="protein sequence ID" value="SMA48461.1"/>
    <property type="molecule type" value="Genomic_DNA"/>
</dbReference>
<keyword evidence="3" id="KW-0472">Membrane</keyword>
<dbReference type="OrthoDB" id="8550022at2"/>
<organism evidence="7 8">
    <name type="scientific">Parendozoicomonas haliclonae</name>
    <dbReference type="NCBI Taxonomy" id="1960125"/>
    <lineage>
        <taxon>Bacteria</taxon>
        <taxon>Pseudomonadati</taxon>
        <taxon>Pseudomonadota</taxon>
        <taxon>Gammaproteobacteria</taxon>
        <taxon>Oceanospirillales</taxon>
        <taxon>Endozoicomonadaceae</taxon>
        <taxon>Parendozoicomonas</taxon>
    </lineage>
</organism>
<dbReference type="AlphaFoldDB" id="A0A1X7ALK0"/>
<dbReference type="Proteomes" id="UP000196573">
    <property type="component" value="Unassembled WGS sequence"/>
</dbReference>
<gene>
    <name evidence="7" type="ORF">EHSB41UT_02750</name>
</gene>
<evidence type="ECO:0000256" key="3">
    <source>
        <dbReference type="ARBA" id="ARBA00023136"/>
    </source>
</evidence>
<keyword evidence="8" id="KW-1185">Reference proteome</keyword>
<evidence type="ECO:0008006" key="9">
    <source>
        <dbReference type="Google" id="ProtNLM"/>
    </source>
</evidence>
<evidence type="ECO:0000313" key="7">
    <source>
        <dbReference type="EMBL" id="SMA48461.1"/>
    </source>
</evidence>
<name>A0A1X7ALK0_9GAMM</name>
<dbReference type="NCBIfam" id="NF047847">
    <property type="entry name" value="SS_mature_LptM"/>
    <property type="match status" value="1"/>
</dbReference>
<dbReference type="InterPro" id="IPR032831">
    <property type="entry name" value="LptM_cons"/>
</dbReference>
<dbReference type="Pfam" id="PF13627">
    <property type="entry name" value="LptM_cons"/>
    <property type="match status" value="1"/>
</dbReference>
<evidence type="ECO:0000256" key="5">
    <source>
        <dbReference type="ARBA" id="ARBA00023237"/>
    </source>
</evidence>
<keyword evidence="5" id="KW-0998">Cell outer membrane</keyword>
<dbReference type="PROSITE" id="PS51257">
    <property type="entry name" value="PROKAR_LIPOPROTEIN"/>
    <property type="match status" value="1"/>
</dbReference>
<sequence length="49" mass="5048">MKRILAFITLGILLAGCGQKGPLYLPPADSAGFQQTIEAKSPDEGGVSS</sequence>
<comment type="subcellular location">
    <subcellularLocation>
        <location evidence="1">Cell outer membrane</location>
        <topology evidence="1">Lipid-anchor</topology>
    </subcellularLocation>
</comment>